<dbReference type="InterPro" id="IPR052336">
    <property type="entry name" value="MlaD_Phospholipid_Transporter"/>
</dbReference>
<evidence type="ECO:0000313" key="5">
    <source>
        <dbReference type="Proteomes" id="UP000199513"/>
    </source>
</evidence>
<dbReference type="Pfam" id="PF02470">
    <property type="entry name" value="MlaD"/>
    <property type="match status" value="1"/>
</dbReference>
<keyword evidence="2" id="KW-1133">Transmembrane helix</keyword>
<keyword evidence="5" id="KW-1185">Reference proteome</keyword>
<dbReference type="InterPro" id="IPR003399">
    <property type="entry name" value="Mce/MlaD"/>
</dbReference>
<feature type="coiled-coil region" evidence="1">
    <location>
        <begin position="229"/>
        <end position="256"/>
    </location>
</feature>
<accession>A0A1I2GP05</accession>
<gene>
    <name evidence="4" type="ORF">SAMN04488541_101975</name>
</gene>
<sequence length="309" mass="34134">MSKELKVGLLTVIGGVILYFGVNFLKGYDFLSSTATYFVVYDKIDGLVPSNPVQINGMSVGKVIATEILQNQSSKILVEFDLDKKIKLNTNSVAILKDNGLLGGKMIEIVVNQGQAIKQDDTLKANIDQGLMGMVASKANPLMSSLDTTITSVNQLLTEYKGLSSNIKNILNNLESTTGNVNRIMIDNRQRISNITSNLDKLSTSLVETEKSIKPLMSKMNTIADSVNAMKLASTMQEARKSVENLNEMLNSMKQGETLTKLMGNDSVYVNLNKTIADLDKLLVDFREHPKRYVHFSVFGRKDKSEPKK</sequence>
<evidence type="ECO:0000256" key="1">
    <source>
        <dbReference type="SAM" id="Coils"/>
    </source>
</evidence>
<dbReference type="STRING" id="1003.SAMN04488541_101975"/>
<keyword evidence="1" id="KW-0175">Coiled coil</keyword>
<dbReference type="PANTHER" id="PTHR33371">
    <property type="entry name" value="INTERMEMBRANE PHOSPHOLIPID TRANSPORT SYSTEM BINDING PROTEIN MLAD-RELATED"/>
    <property type="match status" value="1"/>
</dbReference>
<evidence type="ECO:0000313" key="4">
    <source>
        <dbReference type="EMBL" id="SFF19305.1"/>
    </source>
</evidence>
<dbReference type="OrthoDB" id="9769132at2"/>
<dbReference type="AlphaFoldDB" id="A0A1I2GP05"/>
<proteinExistence type="predicted"/>
<dbReference type="EMBL" id="FONY01000019">
    <property type="protein sequence ID" value="SFF19305.1"/>
    <property type="molecule type" value="Genomic_DNA"/>
</dbReference>
<keyword evidence="2" id="KW-0472">Membrane</keyword>
<evidence type="ECO:0000256" key="2">
    <source>
        <dbReference type="SAM" id="Phobius"/>
    </source>
</evidence>
<protein>
    <submittedName>
        <fullName evidence="4">Phospholipid/cholesterol/gamma-HCH transport system substrate-binding protein</fullName>
    </submittedName>
</protein>
<feature type="transmembrane region" description="Helical" evidence="2">
    <location>
        <begin position="7"/>
        <end position="25"/>
    </location>
</feature>
<organism evidence="4 5">
    <name type="scientific">Thermoflexibacter ruber</name>
    <dbReference type="NCBI Taxonomy" id="1003"/>
    <lineage>
        <taxon>Bacteria</taxon>
        <taxon>Pseudomonadati</taxon>
        <taxon>Bacteroidota</taxon>
        <taxon>Cytophagia</taxon>
        <taxon>Cytophagales</taxon>
        <taxon>Thermoflexibacteraceae</taxon>
        <taxon>Thermoflexibacter</taxon>
    </lineage>
</organism>
<keyword evidence="2" id="KW-0812">Transmembrane</keyword>
<dbReference type="Gene3D" id="1.10.287.950">
    <property type="entry name" value="Methyl-accepting chemotaxis protein"/>
    <property type="match status" value="1"/>
</dbReference>
<reference evidence="5" key="1">
    <citation type="submission" date="2016-10" db="EMBL/GenBank/DDBJ databases">
        <authorList>
            <person name="Varghese N."/>
            <person name="Submissions S."/>
        </authorList>
    </citation>
    <scope>NUCLEOTIDE SEQUENCE [LARGE SCALE GENOMIC DNA]</scope>
    <source>
        <strain>GEY</strain>
        <strain evidence="5">DSM 9560</strain>
    </source>
</reference>
<name>A0A1I2GP05_9BACT</name>
<dbReference type="RefSeq" id="WP_091545464.1">
    <property type="nucleotide sequence ID" value="NZ_FONY01000019.1"/>
</dbReference>
<feature type="domain" description="Mce/MlaD" evidence="3">
    <location>
        <begin position="36"/>
        <end position="110"/>
    </location>
</feature>
<dbReference type="Proteomes" id="UP000199513">
    <property type="component" value="Unassembled WGS sequence"/>
</dbReference>
<evidence type="ECO:0000259" key="3">
    <source>
        <dbReference type="Pfam" id="PF02470"/>
    </source>
</evidence>
<dbReference type="PANTHER" id="PTHR33371:SF4">
    <property type="entry name" value="INTERMEMBRANE PHOSPHOLIPID TRANSPORT SYSTEM BINDING PROTEIN MLAD"/>
    <property type="match status" value="1"/>
</dbReference>